<protein>
    <submittedName>
        <fullName evidence="2">Uncharacterized protein</fullName>
    </submittedName>
</protein>
<proteinExistence type="predicted"/>
<evidence type="ECO:0000313" key="2">
    <source>
        <dbReference type="EMBL" id="RXH74556.1"/>
    </source>
</evidence>
<feature type="compositionally biased region" description="Basic and acidic residues" evidence="1">
    <location>
        <begin position="45"/>
        <end position="63"/>
    </location>
</feature>
<organism evidence="2 3">
    <name type="scientific">Malus domestica</name>
    <name type="common">Apple</name>
    <name type="synonym">Pyrus malus</name>
    <dbReference type="NCBI Taxonomy" id="3750"/>
    <lineage>
        <taxon>Eukaryota</taxon>
        <taxon>Viridiplantae</taxon>
        <taxon>Streptophyta</taxon>
        <taxon>Embryophyta</taxon>
        <taxon>Tracheophyta</taxon>
        <taxon>Spermatophyta</taxon>
        <taxon>Magnoliopsida</taxon>
        <taxon>eudicotyledons</taxon>
        <taxon>Gunneridae</taxon>
        <taxon>Pentapetalae</taxon>
        <taxon>rosids</taxon>
        <taxon>fabids</taxon>
        <taxon>Rosales</taxon>
        <taxon>Rosaceae</taxon>
        <taxon>Amygdaloideae</taxon>
        <taxon>Maleae</taxon>
        <taxon>Malus</taxon>
    </lineage>
</organism>
<reference evidence="2 3" key="1">
    <citation type="submission" date="2018-10" db="EMBL/GenBank/DDBJ databases">
        <title>A high-quality apple genome assembly.</title>
        <authorList>
            <person name="Hu J."/>
        </authorList>
    </citation>
    <scope>NUCLEOTIDE SEQUENCE [LARGE SCALE GENOMIC DNA]</scope>
    <source>
        <strain evidence="3">cv. HFTH1</strain>
        <tissue evidence="2">Young leaf</tissue>
    </source>
</reference>
<feature type="compositionally biased region" description="Polar residues" evidence="1">
    <location>
        <begin position="73"/>
        <end position="84"/>
    </location>
</feature>
<dbReference type="AlphaFoldDB" id="A0A498HSZ5"/>
<gene>
    <name evidence="2" type="ORF">DVH24_029277</name>
</gene>
<dbReference type="EMBL" id="RDQH01000341">
    <property type="protein sequence ID" value="RXH74556.1"/>
    <property type="molecule type" value="Genomic_DNA"/>
</dbReference>
<feature type="compositionally biased region" description="Polar residues" evidence="1">
    <location>
        <begin position="1"/>
        <end position="17"/>
    </location>
</feature>
<accession>A0A498HSZ5</accession>
<evidence type="ECO:0000313" key="3">
    <source>
        <dbReference type="Proteomes" id="UP000290289"/>
    </source>
</evidence>
<feature type="compositionally biased region" description="Basic and acidic residues" evidence="1">
    <location>
        <begin position="21"/>
        <end position="37"/>
    </location>
</feature>
<name>A0A498HSZ5_MALDO</name>
<keyword evidence="3" id="KW-1185">Reference proteome</keyword>
<feature type="region of interest" description="Disordered" evidence="1">
    <location>
        <begin position="1"/>
        <end position="84"/>
    </location>
</feature>
<evidence type="ECO:0000256" key="1">
    <source>
        <dbReference type="SAM" id="MobiDB-lite"/>
    </source>
</evidence>
<comment type="caution">
    <text evidence="2">The sequence shown here is derived from an EMBL/GenBank/DDBJ whole genome shotgun (WGS) entry which is preliminary data.</text>
</comment>
<sequence length="84" mass="9135">MQHDSANINGKPTSTAGGSMEDNREAEKRGGKKDRVIAPKPRAARRSESVKDVTAALEREPRMSRFYSDASLVRTNSNSNSAGE</sequence>
<dbReference type="Proteomes" id="UP000290289">
    <property type="component" value="Chromosome 15"/>
</dbReference>